<keyword evidence="2" id="KW-1185">Reference proteome</keyword>
<dbReference type="PANTHER" id="PTHR43393:SF3">
    <property type="entry name" value="LYSINE DECARBOXYLASE-LIKE PROTEIN"/>
    <property type="match status" value="1"/>
</dbReference>
<sequence length="172" mass="17556">MPKVVIGVMGPGSEATAIDLQNAYTVGQLIATEGWVLLTGGRNTGVMQAASQGAKQAGGLTVGILPSAARAAMSEAVDIPVLTGMGSARNNINVLSSQVVVACGMGAGTASEIALALKAQKKVILLNKNASSQTFFKGLAPELVSVVEQPIAAIEIIKAFLSDEDHVNRTVE</sequence>
<evidence type="ECO:0000313" key="1">
    <source>
        <dbReference type="EMBL" id="MEP0817957.1"/>
    </source>
</evidence>
<dbReference type="SUPFAM" id="SSF102405">
    <property type="entry name" value="MCP/YpsA-like"/>
    <property type="match status" value="1"/>
</dbReference>
<dbReference type="NCBIfam" id="TIGR00725">
    <property type="entry name" value="TIGR00725 family protein"/>
    <property type="match status" value="1"/>
</dbReference>
<evidence type="ECO:0000313" key="2">
    <source>
        <dbReference type="Proteomes" id="UP001464891"/>
    </source>
</evidence>
<dbReference type="Proteomes" id="UP001464891">
    <property type="component" value="Unassembled WGS sequence"/>
</dbReference>
<dbReference type="EMBL" id="JAMPKM010000006">
    <property type="protein sequence ID" value="MEP0817957.1"/>
    <property type="molecule type" value="Genomic_DNA"/>
</dbReference>
<dbReference type="InterPro" id="IPR052341">
    <property type="entry name" value="LOG_family_nucleotidases"/>
</dbReference>
<protein>
    <submittedName>
        <fullName evidence="1">TIGR00725 family protein</fullName>
    </submittedName>
</protein>
<dbReference type="InterPro" id="IPR005268">
    <property type="entry name" value="CHP00725"/>
</dbReference>
<name>A0ABV0J856_9CYAN</name>
<proteinExistence type="predicted"/>
<comment type="caution">
    <text evidence="1">The sequence shown here is derived from an EMBL/GenBank/DDBJ whole genome shotgun (WGS) entry which is preliminary data.</text>
</comment>
<dbReference type="PANTHER" id="PTHR43393">
    <property type="entry name" value="CYTOKININ RIBOSIDE 5'-MONOPHOSPHATE PHOSPHORIBOHYDROLASE"/>
    <property type="match status" value="1"/>
</dbReference>
<gene>
    <name evidence="1" type="ORF">NC998_12710</name>
</gene>
<dbReference type="RefSeq" id="WP_190435012.1">
    <property type="nucleotide sequence ID" value="NZ_JAMPKM010000006.1"/>
</dbReference>
<dbReference type="Gene3D" id="3.40.50.450">
    <property type="match status" value="1"/>
</dbReference>
<accession>A0ABV0J856</accession>
<dbReference type="InterPro" id="IPR041164">
    <property type="entry name" value="LDcluster4"/>
</dbReference>
<dbReference type="Pfam" id="PF18306">
    <property type="entry name" value="LDcluster4"/>
    <property type="match status" value="1"/>
</dbReference>
<organism evidence="1 2">
    <name type="scientific">Trichocoleus desertorum GB2-A4</name>
    <dbReference type="NCBI Taxonomy" id="2933944"/>
    <lineage>
        <taxon>Bacteria</taxon>
        <taxon>Bacillati</taxon>
        <taxon>Cyanobacteriota</taxon>
        <taxon>Cyanophyceae</taxon>
        <taxon>Leptolyngbyales</taxon>
        <taxon>Trichocoleusaceae</taxon>
        <taxon>Trichocoleus</taxon>
    </lineage>
</organism>
<reference evidence="1 2" key="1">
    <citation type="submission" date="2022-04" db="EMBL/GenBank/DDBJ databases">
        <title>Positive selection, recombination, and allopatry shape intraspecific diversity of widespread and dominant cyanobacteria.</title>
        <authorList>
            <person name="Wei J."/>
            <person name="Shu W."/>
            <person name="Hu C."/>
        </authorList>
    </citation>
    <scope>NUCLEOTIDE SEQUENCE [LARGE SCALE GENOMIC DNA]</scope>
    <source>
        <strain evidence="1 2">GB2-A4</strain>
    </source>
</reference>